<keyword evidence="1" id="KW-0812">Transmembrane</keyword>
<dbReference type="AlphaFoldDB" id="A0A2T5JDY7"/>
<dbReference type="SUPFAM" id="SSF53335">
    <property type="entry name" value="S-adenosyl-L-methionine-dependent methyltransferases"/>
    <property type="match status" value="1"/>
</dbReference>
<feature type="transmembrane region" description="Helical" evidence="1">
    <location>
        <begin position="21"/>
        <end position="43"/>
    </location>
</feature>
<accession>A0A2T5JDY7</accession>
<name>A0A2T5JDY7_9SPHI</name>
<feature type="domain" description="Methyltransferase type 11" evidence="2">
    <location>
        <begin position="97"/>
        <end position="205"/>
    </location>
</feature>
<keyword evidence="1" id="KW-0472">Membrane</keyword>
<keyword evidence="1" id="KW-1133">Transmembrane helix</keyword>
<comment type="caution">
    <text evidence="3">The sequence shown here is derived from an EMBL/GenBank/DDBJ whole genome shotgun (WGS) entry which is preliminary data.</text>
</comment>
<sequence length="246" mass="27319">MQNSDISASAQKARYGVDAPGVIRNLFLSGVGLFLIIIFFPVIRIGNVQILTPGLVWMASFLVIGGLLMLFYSLKGKFIHRDRMLGLHQWQGDEQVLDVGTGKGLLMIGAAKHLTTGKSIGIDIWNTEDLSGNNYENANNNAAVEGVADRVQILNENAMEMSFDDNNFDVIVTNQVIHNIYNKAGRQRACEEIARVLKPGGKAIISDWKHMNEYLEHFNGLGLRTKMLTANYLTTYPPLKILVVKK</sequence>
<keyword evidence="3" id="KW-0808">Transferase</keyword>
<dbReference type="GO" id="GO:0032259">
    <property type="term" value="P:methylation"/>
    <property type="evidence" value="ECO:0007669"/>
    <property type="project" value="UniProtKB-KW"/>
</dbReference>
<dbReference type="Gene3D" id="3.40.50.150">
    <property type="entry name" value="Vaccinia Virus protein VP39"/>
    <property type="match status" value="1"/>
</dbReference>
<evidence type="ECO:0000259" key="2">
    <source>
        <dbReference type="Pfam" id="PF08241"/>
    </source>
</evidence>
<evidence type="ECO:0000256" key="1">
    <source>
        <dbReference type="SAM" id="Phobius"/>
    </source>
</evidence>
<feature type="transmembrane region" description="Helical" evidence="1">
    <location>
        <begin position="55"/>
        <end position="74"/>
    </location>
</feature>
<dbReference type="InterPro" id="IPR029063">
    <property type="entry name" value="SAM-dependent_MTases_sf"/>
</dbReference>
<gene>
    <name evidence="3" type="ORF">C8P68_102817</name>
</gene>
<keyword evidence="4" id="KW-1185">Reference proteome</keyword>
<dbReference type="InterPro" id="IPR013216">
    <property type="entry name" value="Methyltransf_11"/>
</dbReference>
<dbReference type="OrthoDB" id="43862at2"/>
<evidence type="ECO:0000313" key="3">
    <source>
        <dbReference type="EMBL" id="PTQ99986.1"/>
    </source>
</evidence>
<organism evidence="3 4">
    <name type="scientific">Mucilaginibacter yixingensis</name>
    <dbReference type="NCBI Taxonomy" id="1295612"/>
    <lineage>
        <taxon>Bacteria</taxon>
        <taxon>Pseudomonadati</taxon>
        <taxon>Bacteroidota</taxon>
        <taxon>Sphingobacteriia</taxon>
        <taxon>Sphingobacteriales</taxon>
        <taxon>Sphingobacteriaceae</taxon>
        <taxon>Mucilaginibacter</taxon>
    </lineage>
</organism>
<dbReference type="PANTHER" id="PTHR45277:SF1">
    <property type="entry name" value="EXPRESSED PROTEIN"/>
    <property type="match status" value="1"/>
</dbReference>
<dbReference type="RefSeq" id="WP_107827886.1">
    <property type="nucleotide sequence ID" value="NZ_CP160205.1"/>
</dbReference>
<dbReference type="EMBL" id="QAOQ01000002">
    <property type="protein sequence ID" value="PTQ99986.1"/>
    <property type="molecule type" value="Genomic_DNA"/>
</dbReference>
<proteinExistence type="predicted"/>
<dbReference type="PANTHER" id="PTHR45277">
    <property type="entry name" value="EXPRESSED PROTEIN"/>
    <property type="match status" value="1"/>
</dbReference>
<dbReference type="Proteomes" id="UP000244168">
    <property type="component" value="Unassembled WGS sequence"/>
</dbReference>
<keyword evidence="3" id="KW-0489">Methyltransferase</keyword>
<dbReference type="CDD" id="cd02440">
    <property type="entry name" value="AdoMet_MTases"/>
    <property type="match status" value="1"/>
</dbReference>
<evidence type="ECO:0000313" key="4">
    <source>
        <dbReference type="Proteomes" id="UP000244168"/>
    </source>
</evidence>
<protein>
    <submittedName>
        <fullName evidence="3">Methyltransferase family protein</fullName>
    </submittedName>
</protein>
<reference evidence="3 4" key="1">
    <citation type="submission" date="2018-04" db="EMBL/GenBank/DDBJ databases">
        <title>Genomic Encyclopedia of Archaeal and Bacterial Type Strains, Phase II (KMG-II): from individual species to whole genera.</title>
        <authorList>
            <person name="Goeker M."/>
        </authorList>
    </citation>
    <scope>NUCLEOTIDE SEQUENCE [LARGE SCALE GENOMIC DNA]</scope>
    <source>
        <strain evidence="3 4">DSM 26809</strain>
    </source>
</reference>
<dbReference type="Pfam" id="PF08241">
    <property type="entry name" value="Methyltransf_11"/>
    <property type="match status" value="1"/>
</dbReference>
<dbReference type="GO" id="GO:0008757">
    <property type="term" value="F:S-adenosylmethionine-dependent methyltransferase activity"/>
    <property type="evidence" value="ECO:0007669"/>
    <property type="project" value="InterPro"/>
</dbReference>